<accession>A0ABY9R006</accession>
<evidence type="ECO:0000313" key="2">
    <source>
        <dbReference type="EMBL" id="WMW64094.1"/>
    </source>
</evidence>
<name>A0ABY9R006_9BACT</name>
<proteinExistence type="predicted"/>
<keyword evidence="3" id="KW-1185">Reference proteome</keyword>
<reference evidence="2" key="1">
    <citation type="submission" date="2023-09" db="EMBL/GenBank/DDBJ databases">
        <authorList>
            <consortium name="CW5 consortium"/>
            <person name="Lu C.-W."/>
        </authorList>
    </citation>
    <scope>NUCLEOTIDE SEQUENCE</scope>
    <source>
        <strain evidence="2">KPS</strain>
    </source>
</reference>
<sequence>MRVVHFAVTPLAGAPLRLVRALNAHLPGCTARLVDLTRYGSEDFGQDVVFDETPGLARELAEAADILHFHNYLDLDSRHFAPIDFRALAEKNALVVRQFHSEPGLVAGRMGITPAALLAQPIPALVVGQFQERCYPRARVVPNPLPIHDADHLPHDPALHGPLRHDVFLSPTRLHSAWADRWNTKARPEAEAAVRAACLPRGASWHLMHKTPLAATLAAKRLSRIVVDDLVTGSCHLTGLEGLAQGKPVLAHLDGRCRRVLARMAETDACPFIDVRLEDAAHVLGHLLDHPADAQEVGRSARAWMEAHWQPERIAAAYGAAYADLARDPIAAARDWRQPDLALDTSAARFFAVTLPDVVHAARRQAAQGDGAASVATPSAATDGTSFAENRGDRP</sequence>
<organism evidence="2 3">
    <name type="scientific">Nitratidesulfovibrio liaohensis</name>
    <dbReference type="NCBI Taxonomy" id="2604158"/>
    <lineage>
        <taxon>Bacteria</taxon>
        <taxon>Pseudomonadati</taxon>
        <taxon>Thermodesulfobacteriota</taxon>
        <taxon>Desulfovibrionia</taxon>
        <taxon>Desulfovibrionales</taxon>
        <taxon>Desulfovibrionaceae</taxon>
        <taxon>Nitratidesulfovibrio</taxon>
    </lineage>
</organism>
<dbReference type="Proteomes" id="UP001180616">
    <property type="component" value="Chromosome"/>
</dbReference>
<dbReference type="EMBL" id="CP133659">
    <property type="protein sequence ID" value="WMW64094.1"/>
    <property type="molecule type" value="Genomic_DNA"/>
</dbReference>
<evidence type="ECO:0000313" key="3">
    <source>
        <dbReference type="Proteomes" id="UP001180616"/>
    </source>
</evidence>
<feature type="region of interest" description="Disordered" evidence="1">
    <location>
        <begin position="366"/>
        <end position="395"/>
    </location>
</feature>
<evidence type="ECO:0000256" key="1">
    <source>
        <dbReference type="SAM" id="MobiDB-lite"/>
    </source>
</evidence>
<dbReference type="SUPFAM" id="SSF53756">
    <property type="entry name" value="UDP-Glycosyltransferase/glycogen phosphorylase"/>
    <property type="match status" value="1"/>
</dbReference>
<dbReference type="RefSeq" id="WP_309540206.1">
    <property type="nucleotide sequence ID" value="NZ_CP133659.1"/>
</dbReference>
<protein>
    <submittedName>
        <fullName evidence="2">Glycosyltransferase family 1 protein</fullName>
    </submittedName>
</protein>
<gene>
    <name evidence="2" type="ORF">KPS_002076</name>
</gene>
<feature type="compositionally biased region" description="Polar residues" evidence="1">
    <location>
        <begin position="376"/>
        <end position="388"/>
    </location>
</feature>